<evidence type="ECO:0000313" key="3">
    <source>
        <dbReference type="Proteomes" id="UP000269721"/>
    </source>
</evidence>
<protein>
    <submittedName>
        <fullName evidence="2">Uncharacterized protein</fullName>
    </submittedName>
</protein>
<reference evidence="3" key="1">
    <citation type="journal article" date="2018" name="Nat. Microbiol.">
        <title>Leveraging single-cell genomics to expand the fungal tree of life.</title>
        <authorList>
            <person name="Ahrendt S.R."/>
            <person name="Quandt C.A."/>
            <person name="Ciobanu D."/>
            <person name="Clum A."/>
            <person name="Salamov A."/>
            <person name="Andreopoulos B."/>
            <person name="Cheng J.F."/>
            <person name="Woyke T."/>
            <person name="Pelin A."/>
            <person name="Henrissat B."/>
            <person name="Reynolds N.K."/>
            <person name="Benny G.L."/>
            <person name="Smith M.E."/>
            <person name="James T.Y."/>
            <person name="Grigoriev I.V."/>
        </authorList>
    </citation>
    <scope>NUCLEOTIDE SEQUENCE [LARGE SCALE GENOMIC DNA]</scope>
</reference>
<gene>
    <name evidence="2" type="ORF">BDK51DRAFT_29629</name>
</gene>
<organism evidence="2 3">
    <name type="scientific">Blyttiomyces helicus</name>
    <dbReference type="NCBI Taxonomy" id="388810"/>
    <lineage>
        <taxon>Eukaryota</taxon>
        <taxon>Fungi</taxon>
        <taxon>Fungi incertae sedis</taxon>
        <taxon>Chytridiomycota</taxon>
        <taxon>Chytridiomycota incertae sedis</taxon>
        <taxon>Chytridiomycetes</taxon>
        <taxon>Chytridiomycetes incertae sedis</taxon>
        <taxon>Blyttiomyces</taxon>
    </lineage>
</organism>
<keyword evidence="3" id="KW-1185">Reference proteome</keyword>
<dbReference type="Proteomes" id="UP000269721">
    <property type="component" value="Unassembled WGS sequence"/>
</dbReference>
<evidence type="ECO:0000313" key="2">
    <source>
        <dbReference type="EMBL" id="RKO94633.1"/>
    </source>
</evidence>
<evidence type="ECO:0000256" key="1">
    <source>
        <dbReference type="SAM" id="MobiDB-lite"/>
    </source>
</evidence>
<feature type="region of interest" description="Disordered" evidence="1">
    <location>
        <begin position="1"/>
        <end position="25"/>
    </location>
</feature>
<accession>A0A4P9WR00</accession>
<sequence length="795" mass="91178">MEHHAPGPTKDDAKQIQEVPRERLFPKRRTRTGVHETTKFVSDMQNVDFGIYKVEPYPSKEQIPHLGETFVDNVLIFYLVPARLLLPENVDEKKTEFSKGNKLLVDMLETFCKSQHATINKYHVEGIGQGKLFDIFEAKDDSDSDSKESVTKVHVRNSVSKAIRSNSALLNKVKKKLAKDLEFRKEDEPHDNGYAYFSYKVSSSQMTLTSVFGILSDSKAHMVLKGMGVFEMDIPTDYGCSFNKQNLADYLESHKDRTVIKNDKHVGRNCLSYMVQVQGVKLRCKIYNKFVQSIESGSVRKTVGFHLADWTNNPDPGLRESIRKSLSTGFTRMEITLYTDDLHNPGFYTQIMQDMENEILDSGKMFFCPIDRQWLAFTENLSTNMCIIDVESQDFLLAMWCDGMTGKIGGVRGKLESQYIETDRALDKLRIWIASHYSYKNGIITICTIDASPSDKSLLEVVTTRYVKDLSAPSIDNNLTVHTYMPGRTYSPHGAITYTSFERPGKSGKWQRKIPRTNEPWQMGFIDTPNISLHMFRNRVELYSKAKCKVLPVLSLHRLRLMDGKKQRIGNVQQPDEASEDLVHAARSRKEFIGYVKDMEIDLRRKNVKPMITIHEIVEVHVKAFKEILGETQVGCIILTDHGTYNAPRAMADLLQDSKEDYYYNSDIGIYYMLDKGNLLTFRREGNYVDHHNNYRPVITNMVTQKTPTEIVSLIPFPNHIKVGSLKTICSLSPESTFKVNAISQTTFRSGTVYMLAIDDGGYWRSNRWFNEEMVNKFSRIVEANVPFEFKTLKM</sequence>
<dbReference type="OrthoDB" id="2429961at2759"/>
<dbReference type="AlphaFoldDB" id="A0A4P9WR00"/>
<dbReference type="EMBL" id="KZ993849">
    <property type="protein sequence ID" value="RKO94633.1"/>
    <property type="molecule type" value="Genomic_DNA"/>
</dbReference>
<proteinExistence type="predicted"/>
<name>A0A4P9WR00_9FUNG</name>